<reference evidence="1 2" key="1">
    <citation type="journal article" date="2016" name="Nat. Commun.">
        <title>Thousands of microbial genomes shed light on interconnected biogeochemical processes in an aquifer system.</title>
        <authorList>
            <person name="Anantharaman K."/>
            <person name="Brown C.T."/>
            <person name="Hug L.A."/>
            <person name="Sharon I."/>
            <person name="Castelle C.J."/>
            <person name="Probst A.J."/>
            <person name="Thomas B.C."/>
            <person name="Singh A."/>
            <person name="Wilkins M.J."/>
            <person name="Karaoz U."/>
            <person name="Brodie E.L."/>
            <person name="Williams K.H."/>
            <person name="Hubbard S.S."/>
            <person name="Banfield J.F."/>
        </authorList>
    </citation>
    <scope>NUCLEOTIDE SEQUENCE [LARGE SCALE GENOMIC DNA]</scope>
</reference>
<dbReference type="AlphaFoldDB" id="A0A1F8DRR7"/>
<dbReference type="EMBL" id="MGIR01000004">
    <property type="protein sequence ID" value="OGM91086.1"/>
    <property type="molecule type" value="Genomic_DNA"/>
</dbReference>
<dbReference type="Proteomes" id="UP000178946">
    <property type="component" value="Unassembled WGS sequence"/>
</dbReference>
<proteinExistence type="predicted"/>
<name>A0A1F8DRR7_9BACT</name>
<evidence type="ECO:0000313" key="1">
    <source>
        <dbReference type="EMBL" id="OGM91086.1"/>
    </source>
</evidence>
<accession>A0A1F8DRR7</accession>
<organism evidence="1 2">
    <name type="scientific">Candidatus Wolfebacteria bacterium RIFCSPLOWO2_01_FULL_45_19</name>
    <dbReference type="NCBI Taxonomy" id="1802557"/>
    <lineage>
        <taxon>Bacteria</taxon>
        <taxon>Candidatus Wolfeibacteriota</taxon>
    </lineage>
</organism>
<protein>
    <submittedName>
        <fullName evidence="1">Uncharacterized protein</fullName>
    </submittedName>
</protein>
<evidence type="ECO:0000313" key="2">
    <source>
        <dbReference type="Proteomes" id="UP000178946"/>
    </source>
</evidence>
<sequence length="181" mass="21345">MPRNAKISVYKEKEFETYVLWKSVPAYFRGMKKEQLLFHGFTDPLIIKTVMIKNQTQFAKIFHIKDLGTLTDWNNKIEKDSLYKNKFENIFSEQIVDVNNKITSQPNVLLENKIHEQRKLINLLKKENSLYKKQLKTRAQQKLKKIGDASPLIEPEVSPIVSKKESSFFQKIKRLFRNGVN</sequence>
<comment type="caution">
    <text evidence="1">The sequence shown here is derived from an EMBL/GenBank/DDBJ whole genome shotgun (WGS) entry which is preliminary data.</text>
</comment>
<gene>
    <name evidence="1" type="ORF">A3A20_00645</name>
</gene>